<dbReference type="Pfam" id="PF14903">
    <property type="entry name" value="WG_beta_rep"/>
    <property type="match status" value="6"/>
</dbReference>
<evidence type="ECO:0000313" key="4">
    <source>
        <dbReference type="Proteomes" id="UP001189619"/>
    </source>
</evidence>
<dbReference type="Proteomes" id="UP001189619">
    <property type="component" value="Chromosome"/>
</dbReference>
<keyword evidence="4" id="KW-1185">Reference proteome</keyword>
<proteinExistence type="predicted"/>
<accession>A0AA48M8L3</accession>
<dbReference type="EMBL" id="OY569118">
    <property type="protein sequence ID" value="CAJ1002645.1"/>
    <property type="molecule type" value="Genomic_DNA"/>
</dbReference>
<feature type="domain" description="SLH" evidence="2">
    <location>
        <begin position="29"/>
        <end position="92"/>
    </location>
</feature>
<dbReference type="Pfam" id="PF00395">
    <property type="entry name" value="SLH"/>
    <property type="match status" value="1"/>
</dbReference>
<protein>
    <submittedName>
        <fullName evidence="3">SLH domain-containing protein</fullName>
    </submittedName>
</protein>
<dbReference type="PANTHER" id="PTHR37841:SF1">
    <property type="entry name" value="DUF3298 DOMAIN-CONTAINING PROTEIN"/>
    <property type="match status" value="1"/>
</dbReference>
<dbReference type="KEGG" id="bayd:BSPP4475_09985"/>
<sequence>MKKYRKHCLKMVVAGVLAWSSVGLTAAAESVTFQDVTSAYWGYDTIRWGVEQRLVSGFPDRTFKPDQYVKESEFLAMLLRYYANHGNALTLQPAGTYWADVYYRQAEAYHWPVSRAQSARPIKRGSVAKLIAASQGFRYDTNNAIQYLYNQGLVKGRGETASLTGFAKESYLTRTEAVQFIKNLADKSIVQAKPAPDQPSTPLIPPSEKLYPFTQNGKWGYMDAAGRVLVDPQFSNARPFRDGLGAVYFNGKWGFVGANGELAIPLQFDDVKDFSEGLAAARVGYKYGYINKQGKWAINPVYPLGSAYEYDRGVDFQEGLAVITQGNKYAFITKSGKVVSAAYDEVMPFQEGLAAVRVGNLWGYIDQNGKVVVKPQFDIANDFHEGLAAVARNGRYGYIGKNGAYVIKPQFSVEGLNYNYSGKPRLFDFHEGLARVMISGKYGYIDKTGKTVISPTFDTRNQTGDYATDFSDGLAMVRIGYRFGYIDKTGKMVIPAQFDEAESFSEGLARVRVKGKDGFIDKTGTWVISPQFSHARSFQDGLALVTPDGSNDQIYIDKKGNYVMKQVAGTDLIQ</sequence>
<dbReference type="RefSeq" id="WP_304415500.1">
    <property type="nucleotide sequence ID" value="NZ_OY569118.1"/>
</dbReference>
<feature type="chain" id="PRO_5041273686" evidence="1">
    <location>
        <begin position="27"/>
        <end position="574"/>
    </location>
</feature>
<feature type="signal peptide" evidence="1">
    <location>
        <begin position="1"/>
        <end position="26"/>
    </location>
</feature>
<dbReference type="SUPFAM" id="SSF69360">
    <property type="entry name" value="Cell wall binding repeat"/>
    <property type="match status" value="2"/>
</dbReference>
<dbReference type="PROSITE" id="PS51272">
    <property type="entry name" value="SLH"/>
    <property type="match status" value="1"/>
</dbReference>
<dbReference type="InterPro" id="IPR032774">
    <property type="entry name" value="WG_beta_rep"/>
</dbReference>
<keyword evidence="1" id="KW-0732">Signal</keyword>
<dbReference type="PANTHER" id="PTHR37841">
    <property type="entry name" value="GLR2918 PROTEIN"/>
    <property type="match status" value="1"/>
</dbReference>
<name>A0AA48M8L3_9BACL</name>
<gene>
    <name evidence="3" type="ORF">BSPP4475_09985</name>
</gene>
<dbReference type="AlphaFoldDB" id="A0AA48M8L3"/>
<evidence type="ECO:0000313" key="3">
    <source>
        <dbReference type="EMBL" id="CAJ1002645.1"/>
    </source>
</evidence>
<reference evidence="3" key="1">
    <citation type="submission" date="2023-07" db="EMBL/GenBank/DDBJ databases">
        <authorList>
            <person name="Ivanov I."/>
            <person name="Teneva D."/>
            <person name="Stoikov I."/>
        </authorList>
    </citation>
    <scope>NUCLEOTIDE SEQUENCE</scope>
    <source>
        <strain evidence="3">4475</strain>
    </source>
</reference>
<evidence type="ECO:0000256" key="1">
    <source>
        <dbReference type="SAM" id="SignalP"/>
    </source>
</evidence>
<organism evidence="3 4">
    <name type="scientific">Brevibacillus aydinogluensis</name>
    <dbReference type="NCBI Taxonomy" id="927786"/>
    <lineage>
        <taxon>Bacteria</taxon>
        <taxon>Bacillati</taxon>
        <taxon>Bacillota</taxon>
        <taxon>Bacilli</taxon>
        <taxon>Bacillales</taxon>
        <taxon>Paenibacillaceae</taxon>
        <taxon>Brevibacillus</taxon>
    </lineage>
</organism>
<dbReference type="InterPro" id="IPR001119">
    <property type="entry name" value="SLH_dom"/>
</dbReference>
<evidence type="ECO:0000259" key="2">
    <source>
        <dbReference type="PROSITE" id="PS51272"/>
    </source>
</evidence>